<keyword evidence="3" id="KW-1185">Reference proteome</keyword>
<gene>
    <name evidence="2" type="ORF">SE18_24025</name>
</gene>
<organism evidence="2 3">
    <name type="scientific">Herpetosiphon geysericola</name>
    <dbReference type="NCBI Taxonomy" id="70996"/>
    <lineage>
        <taxon>Bacteria</taxon>
        <taxon>Bacillati</taxon>
        <taxon>Chloroflexota</taxon>
        <taxon>Chloroflexia</taxon>
        <taxon>Herpetosiphonales</taxon>
        <taxon>Herpetosiphonaceae</taxon>
        <taxon>Herpetosiphon</taxon>
    </lineage>
</organism>
<feature type="transmembrane region" description="Helical" evidence="1">
    <location>
        <begin position="31"/>
        <end position="49"/>
    </location>
</feature>
<feature type="transmembrane region" description="Helical" evidence="1">
    <location>
        <begin position="257"/>
        <end position="275"/>
    </location>
</feature>
<keyword evidence="1" id="KW-0472">Membrane</keyword>
<sequence>MDSYQPTSDERQAMRAFLQRAEVRISTMHRIAGVFLNGAGLLILLPVFFRDAISDINEIVLTQIAQLFTLWQAGQFSWSAVADLSLYTLLFIPFIATLGIPLYAFLLLLKDIVYFYFANQSPGFTHKLFNPRFILSGLAFSTDEAPAVKRAVIQHQYNSDLLEFILPFERHEAAFYDHVYQQSEGLIVPPSRDAAQLASQGVNQSQISQQATERFNTALGLSGFLDRTLIEEVARTEISVVRYALCLRRLVLRYIKALLMFVWTTLLSFILVSFLEHLQPLAILAVGYVVWSALTPLVVRMPTNWIWQALREDVNLKGVARDEEITRFERFVVKVCRLTLAIALLTLLSEIGRLMVNV</sequence>
<proteinExistence type="predicted"/>
<evidence type="ECO:0000313" key="2">
    <source>
        <dbReference type="EMBL" id="KPL80143.1"/>
    </source>
</evidence>
<dbReference type="OrthoDB" id="9553299at2"/>
<feature type="transmembrane region" description="Helical" evidence="1">
    <location>
        <begin position="86"/>
        <end position="109"/>
    </location>
</feature>
<feature type="transmembrane region" description="Helical" evidence="1">
    <location>
        <begin position="281"/>
        <end position="299"/>
    </location>
</feature>
<dbReference type="AlphaFoldDB" id="A0A0P6XUB2"/>
<dbReference type="STRING" id="70996.SE18_24025"/>
<dbReference type="Proteomes" id="UP000050277">
    <property type="component" value="Unassembled WGS sequence"/>
</dbReference>
<evidence type="ECO:0000256" key="1">
    <source>
        <dbReference type="SAM" id="Phobius"/>
    </source>
</evidence>
<keyword evidence="1" id="KW-0812">Transmembrane</keyword>
<keyword evidence="1" id="KW-1133">Transmembrane helix</keyword>
<comment type="caution">
    <text evidence="2">The sequence shown here is derived from an EMBL/GenBank/DDBJ whole genome shotgun (WGS) entry which is preliminary data.</text>
</comment>
<name>A0A0P6XUB2_9CHLR</name>
<protein>
    <submittedName>
        <fullName evidence="2">Uncharacterized protein</fullName>
    </submittedName>
</protein>
<reference evidence="2 3" key="1">
    <citation type="submission" date="2015-07" db="EMBL/GenBank/DDBJ databases">
        <title>Whole genome sequence of Herpetosiphon geysericola DSM 7119.</title>
        <authorList>
            <person name="Hemp J."/>
            <person name="Ward L.M."/>
            <person name="Pace L.A."/>
            <person name="Fischer W.W."/>
        </authorList>
    </citation>
    <scope>NUCLEOTIDE SEQUENCE [LARGE SCALE GENOMIC DNA]</scope>
    <source>
        <strain evidence="2 3">DSM 7119</strain>
    </source>
</reference>
<dbReference type="EMBL" id="LGKP01000040">
    <property type="protein sequence ID" value="KPL80143.1"/>
    <property type="molecule type" value="Genomic_DNA"/>
</dbReference>
<dbReference type="RefSeq" id="WP_054537014.1">
    <property type="nucleotide sequence ID" value="NZ_LGKP01000040.1"/>
</dbReference>
<accession>A0A0P6XUB2</accession>
<evidence type="ECO:0000313" key="3">
    <source>
        <dbReference type="Proteomes" id="UP000050277"/>
    </source>
</evidence>